<organism evidence="2">
    <name type="scientific">uncultured Blastococcus sp</name>
    <dbReference type="NCBI Taxonomy" id="217144"/>
    <lineage>
        <taxon>Bacteria</taxon>
        <taxon>Bacillati</taxon>
        <taxon>Actinomycetota</taxon>
        <taxon>Actinomycetes</taxon>
        <taxon>Geodermatophilales</taxon>
        <taxon>Geodermatophilaceae</taxon>
        <taxon>Blastococcus</taxon>
        <taxon>environmental samples</taxon>
    </lineage>
</organism>
<feature type="compositionally biased region" description="Low complexity" evidence="1">
    <location>
        <begin position="482"/>
        <end position="493"/>
    </location>
</feature>
<feature type="compositionally biased region" description="Basic and acidic residues" evidence="1">
    <location>
        <begin position="392"/>
        <end position="405"/>
    </location>
</feature>
<feature type="compositionally biased region" description="Basic and acidic residues" evidence="1">
    <location>
        <begin position="256"/>
        <end position="280"/>
    </location>
</feature>
<sequence length="612" mass="65789">GQPTARLLEDHLQHRRRPAHPPRDVPRRRALGRAGLGHDLPDPAPDAGPADRAHRHLLGQRPRPHRHPRSGPRRRPGADGLLRRLLHHELHRDDDRLRRDPLPVHLQPADVGDHLDLPLGDRLGLCHRVAAGLAAGPRLPLRAGPPALQPQGVAAARAVPADRRLRAHGGAAGALVRRAGQAVRRPRPGPRADRRPGAGQLPRRRPGADRRRPRSRAPGGRRSGPHVLRGRARAHRRRGGQPRDRHGGCTAAPRAPGDRAGHLADDRRADAGLREPEHGGPLRPLRGPPAPGAAGTGVLPAAHLAGERARRGPARAGVAAARRSLDRLRVRPARPGADHRPARRGPRRHGDRVRVAGRRRRRPARRRRLRPLGAGPGRPRPRGRARRRDRQRHHEPVPGRGRPAEQPRALPRGPAEPRGQRTAVRRHGRRRPARAHRGDRPRGLRAALHPVAVAVPPRDAGDGRRLGGADRRPAQGVVRCQAAGAVEGAADAQGRADHGHLAGLRGGQPRSAAAQSREPRGAPARHRPARHAGPGRDAGARRRLPPAPRRRTARRRLGGRPAGAGHHPAGARHPGVPGHRLPRPVELALAEAAAGPPAAPQTSGCGARPPGL</sequence>
<feature type="compositionally biased region" description="Basic residues" evidence="1">
    <location>
        <begin position="379"/>
        <end position="391"/>
    </location>
</feature>
<feature type="compositionally biased region" description="Basic residues" evidence="1">
    <location>
        <begin position="423"/>
        <end position="435"/>
    </location>
</feature>
<feature type="compositionally biased region" description="Basic residues" evidence="1">
    <location>
        <begin position="228"/>
        <end position="240"/>
    </location>
</feature>
<proteinExistence type="predicted"/>
<name>A0A6J4HPX1_9ACTN</name>
<feature type="region of interest" description="Disordered" evidence="1">
    <location>
        <begin position="167"/>
        <end position="612"/>
    </location>
</feature>
<dbReference type="EMBL" id="CADCTN010000068">
    <property type="protein sequence ID" value="CAA9230424.1"/>
    <property type="molecule type" value="Genomic_DNA"/>
</dbReference>
<feature type="non-terminal residue" evidence="2">
    <location>
        <position position="1"/>
    </location>
</feature>
<feature type="compositionally biased region" description="Low complexity" evidence="1">
    <location>
        <begin position="292"/>
        <end position="302"/>
    </location>
</feature>
<feature type="non-terminal residue" evidence="2">
    <location>
        <position position="612"/>
    </location>
</feature>
<keyword evidence="2" id="KW-0813">Transport</keyword>
<protein>
    <submittedName>
        <fullName evidence="2">Potassium channel protein</fullName>
    </submittedName>
</protein>
<dbReference type="GO" id="GO:0034220">
    <property type="term" value="P:monoatomic ion transmembrane transport"/>
    <property type="evidence" value="ECO:0007669"/>
    <property type="project" value="UniProtKB-KW"/>
</dbReference>
<reference evidence="2" key="1">
    <citation type="submission" date="2020-02" db="EMBL/GenBank/DDBJ databases">
        <authorList>
            <person name="Meier V. D."/>
        </authorList>
    </citation>
    <scope>NUCLEOTIDE SEQUENCE</scope>
    <source>
        <strain evidence="2">AVDCRST_MAG52</strain>
    </source>
</reference>
<feature type="compositionally biased region" description="Basic residues" evidence="1">
    <location>
        <begin position="53"/>
        <end position="75"/>
    </location>
</feature>
<evidence type="ECO:0000313" key="2">
    <source>
        <dbReference type="EMBL" id="CAA9230424.1"/>
    </source>
</evidence>
<feature type="compositionally biased region" description="Basic residues" evidence="1">
    <location>
        <begin position="341"/>
        <end position="370"/>
    </location>
</feature>
<feature type="compositionally biased region" description="Basic residues" evidence="1">
    <location>
        <begin position="541"/>
        <end position="558"/>
    </location>
</feature>
<feature type="compositionally biased region" description="Low complexity" evidence="1">
    <location>
        <begin position="446"/>
        <end position="458"/>
    </location>
</feature>
<feature type="compositionally biased region" description="Low complexity" evidence="1">
    <location>
        <begin position="563"/>
        <end position="596"/>
    </location>
</feature>
<gene>
    <name evidence="2" type="ORF">AVDCRST_MAG52-984</name>
</gene>
<dbReference type="AlphaFoldDB" id="A0A6J4HPX1"/>
<keyword evidence="2" id="KW-0406">Ion transport</keyword>
<keyword evidence="2" id="KW-0407">Ion channel</keyword>
<feature type="region of interest" description="Disordered" evidence="1">
    <location>
        <begin position="1"/>
        <end position="78"/>
    </location>
</feature>
<feature type="compositionally biased region" description="Low complexity" evidence="1">
    <location>
        <begin position="173"/>
        <end position="183"/>
    </location>
</feature>
<accession>A0A6J4HPX1</accession>
<evidence type="ECO:0000256" key="1">
    <source>
        <dbReference type="SAM" id="MobiDB-lite"/>
    </source>
</evidence>
<feature type="compositionally biased region" description="Basic and acidic residues" evidence="1">
    <location>
        <begin position="459"/>
        <end position="473"/>
    </location>
</feature>